<dbReference type="EMBL" id="CAJOBR010004596">
    <property type="protein sequence ID" value="CAF4787865.1"/>
    <property type="molecule type" value="Genomic_DNA"/>
</dbReference>
<evidence type="ECO:0000313" key="2">
    <source>
        <dbReference type="Proteomes" id="UP000663848"/>
    </source>
</evidence>
<comment type="caution">
    <text evidence="1">The sequence shown here is derived from an EMBL/GenBank/DDBJ whole genome shotgun (WGS) entry which is preliminary data.</text>
</comment>
<gene>
    <name evidence="1" type="ORF">QYT958_LOCUS23101</name>
</gene>
<evidence type="ECO:0000313" key="1">
    <source>
        <dbReference type="EMBL" id="CAF4787865.1"/>
    </source>
</evidence>
<sequence>MSCAYRICRCPLDPTTTRIGNPQLKNLNLFLLCRFRIMSRTYATRNFDPVDHNITEIIENVDCIPMRREATPRYNLYGAPATASSFTNAAPIRTKCEEDTYRYVHEAAGNIYWSSNPIITRPQSEGPIRSEQQITLKCLQPPPLREPEPNVIIEKRPEQPPLLPPLIIHEREETCSSSQQLIFRERPPSPPDCGPPQITERCLPPVPVPPRSLVVERFPPMEKPRDIIIERWLPYGPFPERRTIVRPAPPPINYPNPTHTLIIHDKCPVVFVDKFQCLGVVQEDPEAYKRRYGSSLLDPRTLVEEVRRAGVTADITCPCDARPCTVVDSRPILPPEPCKDCYCAMHGTNCPKLRQFAGTQPVSFDNCEVIYDCEAN</sequence>
<reference evidence="1" key="1">
    <citation type="submission" date="2021-02" db="EMBL/GenBank/DDBJ databases">
        <authorList>
            <person name="Nowell W R."/>
        </authorList>
    </citation>
    <scope>NUCLEOTIDE SEQUENCE</scope>
</reference>
<organism evidence="1 2">
    <name type="scientific">Rotaria socialis</name>
    <dbReference type="NCBI Taxonomy" id="392032"/>
    <lineage>
        <taxon>Eukaryota</taxon>
        <taxon>Metazoa</taxon>
        <taxon>Spiralia</taxon>
        <taxon>Gnathifera</taxon>
        <taxon>Rotifera</taxon>
        <taxon>Eurotatoria</taxon>
        <taxon>Bdelloidea</taxon>
        <taxon>Philodinida</taxon>
        <taxon>Philodinidae</taxon>
        <taxon>Rotaria</taxon>
    </lineage>
</organism>
<proteinExistence type="predicted"/>
<name>A0A821NGP4_9BILA</name>
<protein>
    <submittedName>
        <fullName evidence="1">Uncharacterized protein</fullName>
    </submittedName>
</protein>
<dbReference type="AlphaFoldDB" id="A0A821NGP4"/>
<accession>A0A821NGP4</accession>
<dbReference type="Proteomes" id="UP000663848">
    <property type="component" value="Unassembled WGS sequence"/>
</dbReference>